<name>A0ABQ3C1R3_9FLAO</name>
<dbReference type="GeneID" id="94370458"/>
<evidence type="ECO:0000313" key="3">
    <source>
        <dbReference type="Proteomes" id="UP000615593"/>
    </source>
</evidence>
<organism evidence="2 3">
    <name type="scientific">Mesonia mobilis</name>
    <dbReference type="NCBI Taxonomy" id="369791"/>
    <lineage>
        <taxon>Bacteria</taxon>
        <taxon>Pseudomonadati</taxon>
        <taxon>Bacteroidota</taxon>
        <taxon>Flavobacteriia</taxon>
        <taxon>Flavobacteriales</taxon>
        <taxon>Flavobacteriaceae</taxon>
        <taxon>Mesonia</taxon>
    </lineage>
</organism>
<feature type="transmembrane region" description="Helical" evidence="1">
    <location>
        <begin position="7"/>
        <end position="30"/>
    </location>
</feature>
<keyword evidence="1" id="KW-1133">Transmembrane helix</keyword>
<dbReference type="Proteomes" id="UP000615593">
    <property type="component" value="Unassembled WGS sequence"/>
</dbReference>
<dbReference type="EMBL" id="BMWY01000012">
    <property type="protein sequence ID" value="GGZ64884.1"/>
    <property type="molecule type" value="Genomic_DNA"/>
</dbReference>
<keyword evidence="3" id="KW-1185">Reference proteome</keyword>
<sequence length="131" mass="15867">MKKKLKYALLIVGSLIITILGFIIYGLYLMEIEDHYGDYKEVYFKSNDKDIIVNEEFSKFGIVEKNWKRIYIKTKEKDSVHLYTFSNKYKSEIKLYRPTKRIKNIKEMDYNDFQNLLEKNIIKLKLEFKTN</sequence>
<dbReference type="RefSeq" id="WP_189394893.1">
    <property type="nucleotide sequence ID" value="NZ_BMWY01000012.1"/>
</dbReference>
<evidence type="ECO:0000256" key="1">
    <source>
        <dbReference type="SAM" id="Phobius"/>
    </source>
</evidence>
<evidence type="ECO:0008006" key="4">
    <source>
        <dbReference type="Google" id="ProtNLM"/>
    </source>
</evidence>
<comment type="caution">
    <text evidence="2">The sequence shown here is derived from an EMBL/GenBank/DDBJ whole genome shotgun (WGS) entry which is preliminary data.</text>
</comment>
<accession>A0ABQ3C1R3</accession>
<evidence type="ECO:0000313" key="2">
    <source>
        <dbReference type="EMBL" id="GGZ64884.1"/>
    </source>
</evidence>
<keyword evidence="1" id="KW-0472">Membrane</keyword>
<keyword evidence="1" id="KW-0812">Transmembrane</keyword>
<reference evidence="3" key="1">
    <citation type="journal article" date="2019" name="Int. J. Syst. Evol. Microbiol.">
        <title>The Global Catalogue of Microorganisms (GCM) 10K type strain sequencing project: providing services to taxonomists for standard genome sequencing and annotation.</title>
        <authorList>
            <consortium name="The Broad Institute Genomics Platform"/>
            <consortium name="The Broad Institute Genome Sequencing Center for Infectious Disease"/>
            <person name="Wu L."/>
            <person name="Ma J."/>
        </authorList>
    </citation>
    <scope>NUCLEOTIDE SEQUENCE [LARGE SCALE GENOMIC DNA]</scope>
    <source>
        <strain evidence="3">KCTC 12708</strain>
    </source>
</reference>
<proteinExistence type="predicted"/>
<protein>
    <recommendedName>
        <fullName evidence="4">Lipoprotein</fullName>
    </recommendedName>
</protein>
<gene>
    <name evidence="2" type="ORF">GCM10008088_27940</name>
</gene>